<proteinExistence type="predicted"/>
<dbReference type="AlphaFoldDB" id="A0A158HGG0"/>
<dbReference type="EMBL" id="FCOC02000017">
    <property type="protein sequence ID" value="SAL43468.1"/>
    <property type="molecule type" value="Genomic_DNA"/>
</dbReference>
<sequence length="82" mass="9303">MLRPRSLRVTAQTEGAQMAADYCEETGRLRILRDEVPLREWFPPNSWMAIASVAGARNWGTRPDLNELRALLASQMMLMNIG</sequence>
<name>A0A158HGG0_CABSO</name>
<dbReference type="OrthoDB" id="9009101at2"/>
<reference evidence="1 2" key="1">
    <citation type="submission" date="2016-01" db="EMBL/GenBank/DDBJ databases">
        <authorList>
            <person name="Oliw E.H."/>
        </authorList>
    </citation>
    <scope>NUCLEOTIDE SEQUENCE [LARGE SCALE GENOMIC DNA]</scope>
    <source>
        <strain evidence="1">LMG 22029</strain>
    </source>
</reference>
<protein>
    <submittedName>
        <fullName evidence="1">Uncharacterized protein</fullName>
    </submittedName>
</protein>
<evidence type="ECO:0000313" key="2">
    <source>
        <dbReference type="Proteomes" id="UP000054893"/>
    </source>
</evidence>
<organism evidence="1 2">
    <name type="scientific">Caballeronia sordidicola</name>
    <name type="common">Burkholderia sordidicola</name>
    <dbReference type="NCBI Taxonomy" id="196367"/>
    <lineage>
        <taxon>Bacteria</taxon>
        <taxon>Pseudomonadati</taxon>
        <taxon>Pseudomonadota</taxon>
        <taxon>Betaproteobacteria</taxon>
        <taxon>Burkholderiales</taxon>
        <taxon>Burkholderiaceae</taxon>
        <taxon>Caballeronia</taxon>
    </lineage>
</organism>
<accession>A0A158HGG0</accession>
<gene>
    <name evidence="1" type="ORF">AWB64_04614</name>
</gene>
<dbReference type="Proteomes" id="UP000054893">
    <property type="component" value="Unassembled WGS sequence"/>
</dbReference>
<dbReference type="RefSeq" id="WP_060857697.1">
    <property type="nucleotide sequence ID" value="NZ_FCOC02000017.1"/>
</dbReference>
<evidence type="ECO:0000313" key="1">
    <source>
        <dbReference type="EMBL" id="SAL43468.1"/>
    </source>
</evidence>